<feature type="non-terminal residue" evidence="1">
    <location>
        <position position="1"/>
    </location>
</feature>
<evidence type="ECO:0000313" key="1">
    <source>
        <dbReference type="EMBL" id="KAK0479820.1"/>
    </source>
</evidence>
<protein>
    <recommendedName>
        <fullName evidence="3">F-box domain-containing protein</fullName>
    </recommendedName>
</protein>
<organism evidence="1 2">
    <name type="scientific">Armillaria luteobubalina</name>
    <dbReference type="NCBI Taxonomy" id="153913"/>
    <lineage>
        <taxon>Eukaryota</taxon>
        <taxon>Fungi</taxon>
        <taxon>Dikarya</taxon>
        <taxon>Basidiomycota</taxon>
        <taxon>Agaricomycotina</taxon>
        <taxon>Agaricomycetes</taxon>
        <taxon>Agaricomycetidae</taxon>
        <taxon>Agaricales</taxon>
        <taxon>Marasmiineae</taxon>
        <taxon>Physalacriaceae</taxon>
        <taxon>Armillaria</taxon>
    </lineage>
</organism>
<feature type="non-terminal residue" evidence="1">
    <location>
        <position position="63"/>
    </location>
</feature>
<dbReference type="Proteomes" id="UP001175228">
    <property type="component" value="Unassembled WGS sequence"/>
</dbReference>
<proteinExistence type="predicted"/>
<dbReference type="AlphaFoldDB" id="A0AA39UI55"/>
<gene>
    <name evidence="1" type="ORF">EDD18DRAFT_1040966</name>
</gene>
<dbReference type="Gene3D" id="1.20.1280.50">
    <property type="match status" value="1"/>
</dbReference>
<reference evidence="1" key="1">
    <citation type="submission" date="2023-06" db="EMBL/GenBank/DDBJ databases">
        <authorList>
            <consortium name="Lawrence Berkeley National Laboratory"/>
            <person name="Ahrendt S."/>
            <person name="Sahu N."/>
            <person name="Indic B."/>
            <person name="Wong-Bajracharya J."/>
            <person name="Merenyi Z."/>
            <person name="Ke H.-M."/>
            <person name="Monk M."/>
            <person name="Kocsube S."/>
            <person name="Drula E."/>
            <person name="Lipzen A."/>
            <person name="Balint B."/>
            <person name="Henrissat B."/>
            <person name="Andreopoulos B."/>
            <person name="Martin F.M."/>
            <person name="Harder C.B."/>
            <person name="Rigling D."/>
            <person name="Ford K.L."/>
            <person name="Foster G.D."/>
            <person name="Pangilinan J."/>
            <person name="Papanicolaou A."/>
            <person name="Barry K."/>
            <person name="LaButti K."/>
            <person name="Viragh M."/>
            <person name="Koriabine M."/>
            <person name="Yan M."/>
            <person name="Riley R."/>
            <person name="Champramary S."/>
            <person name="Plett K.L."/>
            <person name="Tsai I.J."/>
            <person name="Slot J."/>
            <person name="Sipos G."/>
            <person name="Plett J."/>
            <person name="Nagy L.G."/>
            <person name="Grigoriev I.V."/>
        </authorList>
    </citation>
    <scope>NUCLEOTIDE SEQUENCE</scope>
    <source>
        <strain evidence="1">HWK02</strain>
    </source>
</reference>
<keyword evidence="2" id="KW-1185">Reference proteome</keyword>
<accession>A0AA39UI55</accession>
<comment type="caution">
    <text evidence="1">The sequence shown here is derived from an EMBL/GenBank/DDBJ whole genome shotgun (WGS) entry which is preliminary data.</text>
</comment>
<dbReference type="EMBL" id="JAUEPU010000086">
    <property type="protein sequence ID" value="KAK0479820.1"/>
    <property type="molecule type" value="Genomic_DNA"/>
</dbReference>
<name>A0AA39UI55_9AGAR</name>
<evidence type="ECO:0008006" key="3">
    <source>
        <dbReference type="Google" id="ProtNLM"/>
    </source>
</evidence>
<evidence type="ECO:0000313" key="2">
    <source>
        <dbReference type="Proteomes" id="UP001175228"/>
    </source>
</evidence>
<sequence length="63" mass="7382">ILSRSRRLPTELLTEMFVWCSSLYDRKDSPLDPRALPWTLSHVCRKWREVAIAAPEIWSGINL</sequence>